<dbReference type="Pfam" id="PF09807">
    <property type="entry name" value="ELP6"/>
    <property type="match status" value="1"/>
</dbReference>
<dbReference type="eggNOG" id="ENOG502S92G">
    <property type="taxonomic scope" value="Eukaryota"/>
</dbReference>
<keyword evidence="4" id="KW-1185">Reference proteome</keyword>
<reference evidence="3 4" key="1">
    <citation type="journal article" date="2012" name="New Phytol.">
        <title>Insight into trade-off between wood decay and parasitism from the genome of a fungal forest pathogen.</title>
        <authorList>
            <person name="Olson A."/>
            <person name="Aerts A."/>
            <person name="Asiegbu F."/>
            <person name="Belbahri L."/>
            <person name="Bouzid O."/>
            <person name="Broberg A."/>
            <person name="Canback B."/>
            <person name="Coutinho P.M."/>
            <person name="Cullen D."/>
            <person name="Dalman K."/>
            <person name="Deflorio G."/>
            <person name="van Diepen L.T."/>
            <person name="Dunand C."/>
            <person name="Duplessis S."/>
            <person name="Durling M."/>
            <person name="Gonthier P."/>
            <person name="Grimwood J."/>
            <person name="Fossdal C.G."/>
            <person name="Hansson D."/>
            <person name="Henrissat B."/>
            <person name="Hietala A."/>
            <person name="Himmelstrand K."/>
            <person name="Hoffmeister D."/>
            <person name="Hogberg N."/>
            <person name="James T.Y."/>
            <person name="Karlsson M."/>
            <person name="Kohler A."/>
            <person name="Kues U."/>
            <person name="Lee Y.H."/>
            <person name="Lin Y.C."/>
            <person name="Lind M."/>
            <person name="Lindquist E."/>
            <person name="Lombard V."/>
            <person name="Lucas S."/>
            <person name="Lunden K."/>
            <person name="Morin E."/>
            <person name="Murat C."/>
            <person name="Park J."/>
            <person name="Raffaello T."/>
            <person name="Rouze P."/>
            <person name="Salamov A."/>
            <person name="Schmutz J."/>
            <person name="Solheim H."/>
            <person name="Stahlberg J."/>
            <person name="Velez H."/>
            <person name="de Vries R.P."/>
            <person name="Wiebenga A."/>
            <person name="Woodward S."/>
            <person name="Yakovlev I."/>
            <person name="Garbelotto M."/>
            <person name="Martin F."/>
            <person name="Grigoriev I.V."/>
            <person name="Stenlid J."/>
        </authorList>
    </citation>
    <scope>NUCLEOTIDE SEQUENCE [LARGE SCALE GENOMIC DNA]</scope>
    <source>
        <strain evidence="3 4">TC 32-1</strain>
    </source>
</reference>
<protein>
    <recommendedName>
        <fullName evidence="5">Elongator complex protein 5</fullName>
    </recommendedName>
</protein>
<dbReference type="InParanoid" id="W4KGL1"/>
<dbReference type="AlphaFoldDB" id="W4KGL1"/>
<dbReference type="OrthoDB" id="9995306at2759"/>
<dbReference type="KEGG" id="hir:HETIRDRAFT_311089"/>
<comment type="similarity">
    <text evidence="2">Belongs to the ELP6 family.</text>
</comment>
<dbReference type="UniPathway" id="UPA00988"/>
<accession>W4KGL1</accession>
<sequence>MLFPSAPIAGQLVLITDQLAAPADFLLHQILAVYIKTAAYDGASTRPKAVVVSVSEPLARWKAVAARSNLNLTQKIEDQSLVFLDVPPNGPSTLRPLLDRVRSTVHALRDACLKPNSASDRPTPNLSPVLVVVDDIAALSWIGHPLSDVARFLRALTALCTRESIALVIRHHTVIPDEPSQDDLLRILLQLSSLHFDVLPLASGKSGAVALHAGRSLHPAASTPPLIPRTRALQYRLTDSGAVFFERGTGAAVV</sequence>
<dbReference type="Proteomes" id="UP000030671">
    <property type="component" value="Unassembled WGS sequence"/>
</dbReference>
<evidence type="ECO:0000256" key="1">
    <source>
        <dbReference type="ARBA" id="ARBA00005043"/>
    </source>
</evidence>
<dbReference type="RefSeq" id="XP_009541895.1">
    <property type="nucleotide sequence ID" value="XM_009543600.1"/>
</dbReference>
<dbReference type="InterPro" id="IPR018627">
    <property type="entry name" value="ELP6"/>
</dbReference>
<comment type="pathway">
    <text evidence="1">tRNA modification; 5-methoxycarbonylmethyl-2-thiouridine-tRNA biosynthesis.</text>
</comment>
<dbReference type="GeneID" id="20669836"/>
<dbReference type="PANTHER" id="PTHR16184:SF6">
    <property type="entry name" value="ELONGATOR COMPLEX PROTEIN 6"/>
    <property type="match status" value="1"/>
</dbReference>
<evidence type="ECO:0000256" key="2">
    <source>
        <dbReference type="ARBA" id="ARBA00008837"/>
    </source>
</evidence>
<dbReference type="PANTHER" id="PTHR16184">
    <property type="entry name" value="ELONGATOR COMPLEX PROTEIN 6"/>
    <property type="match status" value="1"/>
</dbReference>
<name>W4KGL1_HETIT</name>
<dbReference type="STRING" id="747525.W4KGL1"/>
<dbReference type="HOGENOM" id="CLU_073399_1_0_1"/>
<evidence type="ECO:0008006" key="5">
    <source>
        <dbReference type="Google" id="ProtNLM"/>
    </source>
</evidence>
<dbReference type="GO" id="GO:0002098">
    <property type="term" value="P:tRNA wobble uridine modification"/>
    <property type="evidence" value="ECO:0007669"/>
    <property type="project" value="InterPro"/>
</dbReference>
<proteinExistence type="inferred from homology"/>
<dbReference type="Gene3D" id="3.40.50.300">
    <property type="entry name" value="P-loop containing nucleotide triphosphate hydrolases"/>
    <property type="match status" value="1"/>
</dbReference>
<dbReference type="InterPro" id="IPR027417">
    <property type="entry name" value="P-loop_NTPase"/>
</dbReference>
<dbReference type="EMBL" id="KI925455">
    <property type="protein sequence ID" value="ETW84998.1"/>
    <property type="molecule type" value="Genomic_DNA"/>
</dbReference>
<evidence type="ECO:0000313" key="3">
    <source>
        <dbReference type="EMBL" id="ETW84998.1"/>
    </source>
</evidence>
<evidence type="ECO:0000313" key="4">
    <source>
        <dbReference type="Proteomes" id="UP000030671"/>
    </source>
</evidence>
<gene>
    <name evidence="3" type="ORF">HETIRDRAFT_311089</name>
</gene>
<dbReference type="GO" id="GO:0033588">
    <property type="term" value="C:elongator holoenzyme complex"/>
    <property type="evidence" value="ECO:0007669"/>
    <property type="project" value="InterPro"/>
</dbReference>
<organism evidence="3 4">
    <name type="scientific">Heterobasidion irregulare (strain TC 32-1)</name>
    <dbReference type="NCBI Taxonomy" id="747525"/>
    <lineage>
        <taxon>Eukaryota</taxon>
        <taxon>Fungi</taxon>
        <taxon>Dikarya</taxon>
        <taxon>Basidiomycota</taxon>
        <taxon>Agaricomycotina</taxon>
        <taxon>Agaricomycetes</taxon>
        <taxon>Russulales</taxon>
        <taxon>Bondarzewiaceae</taxon>
        <taxon>Heterobasidion</taxon>
        <taxon>Heterobasidion annosum species complex</taxon>
    </lineage>
</organism>